<feature type="domain" description="RNA polymerase sigma-70 region 2" evidence="2">
    <location>
        <begin position="56"/>
        <end position="92"/>
    </location>
</feature>
<dbReference type="STRING" id="1499686.BN1079_01769"/>
<reference evidence="3 4" key="1">
    <citation type="submission" date="2014-07" db="EMBL/GenBank/DDBJ databases">
        <authorList>
            <person name="Urmite Genomes Urmite Genomes"/>
        </authorList>
    </citation>
    <scope>NUCLEOTIDE SEQUENCE [LARGE SCALE GENOMIC DNA]</scope>
    <source>
        <strain evidence="3 4">20_BN</strain>
    </source>
</reference>
<keyword evidence="4" id="KW-1185">Reference proteome</keyword>
<dbReference type="Pfam" id="PF04542">
    <property type="entry name" value="Sigma70_r2"/>
    <property type="match status" value="1"/>
</dbReference>
<sequence>MGNSSLLSEVTQPGGSLSALRDNRTLATPPVTKRRAKPSTLDEVLRDLVVQNRTDIYQALRPKLFGLAYRLLGSRADTEDLLQDVWFNWIAADATTIRDTEAGWSP</sequence>
<dbReference type="InterPro" id="IPR007627">
    <property type="entry name" value="RNA_pol_sigma70_r2"/>
</dbReference>
<evidence type="ECO:0000259" key="2">
    <source>
        <dbReference type="Pfam" id="PF04542"/>
    </source>
</evidence>
<name>A0A078LPP4_9PSED</name>
<accession>A0A078LPP4</accession>
<dbReference type="SUPFAM" id="SSF88946">
    <property type="entry name" value="Sigma2 domain of RNA polymerase sigma factors"/>
    <property type="match status" value="1"/>
</dbReference>
<dbReference type="EMBL" id="CCSF01000001">
    <property type="protein sequence ID" value="CDZ94448.1"/>
    <property type="molecule type" value="Genomic_DNA"/>
</dbReference>
<gene>
    <name evidence="3" type="ORF">BN1079_01769</name>
</gene>
<protein>
    <submittedName>
        <fullName evidence="3">Sigma-24 (FecI)</fullName>
    </submittedName>
</protein>
<evidence type="ECO:0000313" key="3">
    <source>
        <dbReference type="EMBL" id="CDZ94448.1"/>
    </source>
</evidence>
<organism evidence="3 4">
    <name type="scientific">Pseudomonas saudiphocaensis</name>
    <dbReference type="NCBI Taxonomy" id="1499686"/>
    <lineage>
        <taxon>Bacteria</taxon>
        <taxon>Pseudomonadati</taxon>
        <taxon>Pseudomonadota</taxon>
        <taxon>Gammaproteobacteria</taxon>
        <taxon>Pseudomonadales</taxon>
        <taxon>Pseudomonadaceae</taxon>
        <taxon>Pseudomonas</taxon>
    </lineage>
</organism>
<dbReference type="Gene3D" id="1.10.1740.10">
    <property type="match status" value="1"/>
</dbReference>
<dbReference type="eggNOG" id="COG1595">
    <property type="taxonomic scope" value="Bacteria"/>
</dbReference>
<feature type="compositionally biased region" description="Polar residues" evidence="1">
    <location>
        <begin position="1"/>
        <end position="15"/>
    </location>
</feature>
<dbReference type="GO" id="GO:0006352">
    <property type="term" value="P:DNA-templated transcription initiation"/>
    <property type="evidence" value="ECO:0007669"/>
    <property type="project" value="InterPro"/>
</dbReference>
<dbReference type="HOGENOM" id="CLU_2220951_0_0_6"/>
<dbReference type="GO" id="GO:0003700">
    <property type="term" value="F:DNA-binding transcription factor activity"/>
    <property type="evidence" value="ECO:0007669"/>
    <property type="project" value="InterPro"/>
</dbReference>
<dbReference type="AlphaFoldDB" id="A0A078LPP4"/>
<proteinExistence type="predicted"/>
<evidence type="ECO:0000256" key="1">
    <source>
        <dbReference type="SAM" id="MobiDB-lite"/>
    </source>
</evidence>
<dbReference type="Proteomes" id="UP000053902">
    <property type="component" value="Unassembled WGS sequence"/>
</dbReference>
<dbReference type="InterPro" id="IPR013325">
    <property type="entry name" value="RNA_pol_sigma_r2"/>
</dbReference>
<evidence type="ECO:0000313" key="4">
    <source>
        <dbReference type="Proteomes" id="UP000053902"/>
    </source>
</evidence>
<feature type="region of interest" description="Disordered" evidence="1">
    <location>
        <begin position="1"/>
        <end position="38"/>
    </location>
</feature>